<dbReference type="EMBL" id="GBEZ01008273">
    <property type="protein sequence ID" value="JAC77258.1"/>
    <property type="molecule type" value="Transcribed_RNA"/>
</dbReference>
<proteinExistence type="predicted"/>
<dbReference type="InterPro" id="IPR036291">
    <property type="entry name" value="NAD(P)-bd_dom_sf"/>
</dbReference>
<dbReference type="AlphaFoldDB" id="A0A061RZ61"/>
<gene>
    <name evidence="1" type="ORF">TSPGSL018_18153</name>
</gene>
<organism evidence="1">
    <name type="scientific">Tetraselmis sp. GSL018</name>
    <dbReference type="NCBI Taxonomy" id="582737"/>
    <lineage>
        <taxon>Eukaryota</taxon>
        <taxon>Viridiplantae</taxon>
        <taxon>Chlorophyta</taxon>
        <taxon>core chlorophytes</taxon>
        <taxon>Chlorodendrophyceae</taxon>
        <taxon>Chlorodendrales</taxon>
        <taxon>Chlorodendraceae</taxon>
        <taxon>Tetraselmis</taxon>
    </lineage>
</organism>
<dbReference type="PRINTS" id="PR00081">
    <property type="entry name" value="GDHRDH"/>
</dbReference>
<name>A0A061RZ61_9CHLO</name>
<reference evidence="1" key="1">
    <citation type="submission" date="2014-05" db="EMBL/GenBank/DDBJ databases">
        <title>The transcriptome of the halophilic microalga Tetraselmis sp. GSL018 isolated from the Great Salt Lake, Utah.</title>
        <authorList>
            <person name="Jinkerson R.E."/>
            <person name="D'Adamo S."/>
            <person name="Posewitz M.C."/>
        </authorList>
    </citation>
    <scope>NUCLEOTIDE SEQUENCE</scope>
    <source>
        <strain evidence="1">GSL018</strain>
    </source>
</reference>
<dbReference type="SUPFAM" id="SSF51735">
    <property type="entry name" value="NAD(P)-binding Rossmann-fold domains"/>
    <property type="match status" value="1"/>
</dbReference>
<dbReference type="PANTHER" id="PTHR44656:SF7">
    <property type="entry name" value="DEHYDROGENASE_REDUCTASE SDR FAMILY MEMBER 12"/>
    <property type="match status" value="1"/>
</dbReference>
<sequence>MLGIWRAAQFGIMGLKHFTKDGYKFNSKKFDNSTLERDLKGYVCFVTGANQGIGYQASLELAKRNATLYMVCRSRARGEEAVAKIKELSGNQDVFLKVCDISSLEQIRSLASEVDGENVPCHVLVNNAGCMRHNALGKSADGYEVNFATNTLGTFALTALLMNALKRAAKSTVGSARVVMVSSGGMYTEGLEVDDLQMEKPKRFDAVVQYARDKRRQVRKLTVSAWRQAAKYMSQSCQVAVAEKFSKLFTDSGVKFVSMHPGWTGTEGVKEALPGFSKQMSGKLRSLEEGSDTIVWLALEDPCNLTPGGFYFDRKLQKKHLFWAGTSYRSSDVDRLWSRLCHMAGLQELEGQSSA</sequence>
<dbReference type="PANTHER" id="PTHR44656">
    <property type="entry name" value="DEHYDROGENASE/REDUCTASE SDR FAMILY MEMBER 12"/>
    <property type="match status" value="1"/>
</dbReference>
<evidence type="ECO:0000313" key="1">
    <source>
        <dbReference type="EMBL" id="JAC77258.1"/>
    </source>
</evidence>
<protein>
    <submittedName>
        <fullName evidence="1">Dehydrogenase reductase sdr family member 12-like</fullName>
    </submittedName>
</protein>
<dbReference type="InterPro" id="IPR052992">
    <property type="entry name" value="SDR_member_12"/>
</dbReference>
<dbReference type="Gene3D" id="3.40.50.720">
    <property type="entry name" value="NAD(P)-binding Rossmann-like Domain"/>
    <property type="match status" value="1"/>
</dbReference>
<dbReference type="InterPro" id="IPR002347">
    <property type="entry name" value="SDR_fam"/>
</dbReference>
<accession>A0A061RZ61</accession>
<dbReference type="Pfam" id="PF00106">
    <property type="entry name" value="adh_short"/>
    <property type="match status" value="1"/>
</dbReference>